<comment type="caution">
    <text evidence="1">The sequence shown here is derived from an EMBL/GenBank/DDBJ whole genome shotgun (WGS) entry which is preliminary data.</text>
</comment>
<gene>
    <name evidence="1" type="ORF">M9H77_27771</name>
</gene>
<evidence type="ECO:0000313" key="1">
    <source>
        <dbReference type="EMBL" id="KAI5658978.1"/>
    </source>
</evidence>
<dbReference type="EMBL" id="CM044706">
    <property type="protein sequence ID" value="KAI5658978.1"/>
    <property type="molecule type" value="Genomic_DNA"/>
</dbReference>
<evidence type="ECO:0000313" key="2">
    <source>
        <dbReference type="Proteomes" id="UP001060085"/>
    </source>
</evidence>
<reference evidence="2" key="1">
    <citation type="journal article" date="2023" name="Nat. Plants">
        <title>Single-cell RNA sequencing provides a high-resolution roadmap for understanding the multicellular compartmentation of specialized metabolism.</title>
        <authorList>
            <person name="Sun S."/>
            <person name="Shen X."/>
            <person name="Li Y."/>
            <person name="Li Y."/>
            <person name="Wang S."/>
            <person name="Li R."/>
            <person name="Zhang H."/>
            <person name="Shen G."/>
            <person name="Guo B."/>
            <person name="Wei J."/>
            <person name="Xu J."/>
            <person name="St-Pierre B."/>
            <person name="Chen S."/>
            <person name="Sun C."/>
        </authorList>
    </citation>
    <scope>NUCLEOTIDE SEQUENCE [LARGE SCALE GENOMIC DNA]</scope>
</reference>
<name>A0ACC0ADG6_CATRO</name>
<organism evidence="1 2">
    <name type="scientific">Catharanthus roseus</name>
    <name type="common">Madagascar periwinkle</name>
    <name type="synonym">Vinca rosea</name>
    <dbReference type="NCBI Taxonomy" id="4058"/>
    <lineage>
        <taxon>Eukaryota</taxon>
        <taxon>Viridiplantae</taxon>
        <taxon>Streptophyta</taxon>
        <taxon>Embryophyta</taxon>
        <taxon>Tracheophyta</taxon>
        <taxon>Spermatophyta</taxon>
        <taxon>Magnoliopsida</taxon>
        <taxon>eudicotyledons</taxon>
        <taxon>Gunneridae</taxon>
        <taxon>Pentapetalae</taxon>
        <taxon>asterids</taxon>
        <taxon>lamiids</taxon>
        <taxon>Gentianales</taxon>
        <taxon>Apocynaceae</taxon>
        <taxon>Rauvolfioideae</taxon>
        <taxon>Vinceae</taxon>
        <taxon>Catharanthinae</taxon>
        <taxon>Catharanthus</taxon>
    </lineage>
</organism>
<accession>A0ACC0ADG6</accession>
<dbReference type="Proteomes" id="UP001060085">
    <property type="component" value="Linkage Group LG06"/>
</dbReference>
<proteinExistence type="predicted"/>
<sequence>MGFAVVMEAATGTEMADQAVIQRKAATGPATPQYKRPGEGPWKHRDLKRPRGHVREQCLETQRAPLDTSKRADRPPTMRGATGERNNKPQVEEKFYVLDGLPLDAEADVVEGTIQIFSQPAAVFSPKLRIIAPDLHSGAIVPRRIWPNRYLRQTSHHALLLDDRLVESKEGLETKVGLRGDLVGVLGSVAWFYMNGECEATLMYLDSLSLPSCVGTPHNTCN</sequence>
<protein>
    <submittedName>
        <fullName evidence="1">Uncharacterized protein</fullName>
    </submittedName>
</protein>
<keyword evidence="2" id="KW-1185">Reference proteome</keyword>